<evidence type="ECO:0000313" key="7">
    <source>
        <dbReference type="EMBL" id="KAG1896377.1"/>
    </source>
</evidence>
<comment type="caution">
    <text evidence="7">The sequence shown here is derived from an EMBL/GenBank/DDBJ whole genome shotgun (WGS) entry which is preliminary data.</text>
</comment>
<dbReference type="PANTHER" id="PTHR47966">
    <property type="entry name" value="BETA-SITE APP-CLEAVING ENZYME, ISOFORM A-RELATED"/>
    <property type="match status" value="1"/>
</dbReference>
<keyword evidence="8" id="KW-1185">Reference proteome</keyword>
<feature type="domain" description="Peptidase A1" evidence="5">
    <location>
        <begin position="81"/>
        <end position="235"/>
    </location>
</feature>
<dbReference type="PANTHER" id="PTHR47966:SF51">
    <property type="entry name" value="BETA-SITE APP-CLEAVING ENZYME, ISOFORM A-RELATED"/>
    <property type="match status" value="1"/>
</dbReference>
<name>A0AAD4DYN6_9AGAM</name>
<evidence type="ECO:0000256" key="4">
    <source>
        <dbReference type="SAM" id="SignalP"/>
    </source>
</evidence>
<dbReference type="SUPFAM" id="SSF50630">
    <property type="entry name" value="Acid proteases"/>
    <property type="match status" value="1"/>
</dbReference>
<keyword evidence="3" id="KW-0378">Hydrolase</keyword>
<dbReference type="InterPro" id="IPR021109">
    <property type="entry name" value="Peptidase_aspartic_dom_sf"/>
</dbReference>
<reference evidence="7" key="1">
    <citation type="journal article" date="2020" name="New Phytol.">
        <title>Comparative genomics reveals dynamic genome evolution in host specialist ectomycorrhizal fungi.</title>
        <authorList>
            <person name="Lofgren L.A."/>
            <person name="Nguyen N.H."/>
            <person name="Vilgalys R."/>
            <person name="Ruytinx J."/>
            <person name="Liao H.L."/>
            <person name="Branco S."/>
            <person name="Kuo A."/>
            <person name="LaButti K."/>
            <person name="Lipzen A."/>
            <person name="Andreopoulos W."/>
            <person name="Pangilinan J."/>
            <person name="Riley R."/>
            <person name="Hundley H."/>
            <person name="Na H."/>
            <person name="Barry K."/>
            <person name="Grigoriev I.V."/>
            <person name="Stajich J.E."/>
            <person name="Kennedy P.G."/>
        </authorList>
    </citation>
    <scope>NUCLEOTIDE SEQUENCE</scope>
    <source>
        <strain evidence="7">FC203</strain>
    </source>
</reference>
<proteinExistence type="inferred from homology"/>
<evidence type="ECO:0000256" key="2">
    <source>
        <dbReference type="ARBA" id="ARBA00022750"/>
    </source>
</evidence>
<dbReference type="EMBL" id="JABBWK010000072">
    <property type="protein sequence ID" value="KAG1894974.1"/>
    <property type="molecule type" value="Genomic_DNA"/>
</dbReference>
<dbReference type="RefSeq" id="XP_041221953.1">
    <property type="nucleotide sequence ID" value="XM_041367690.1"/>
</dbReference>
<keyword evidence="3" id="KW-0645">Protease</keyword>
<accession>A0AAD4DYN6</accession>
<dbReference type="InterPro" id="IPR034164">
    <property type="entry name" value="Pepsin-like_dom"/>
</dbReference>
<feature type="chain" id="PRO_5042441176" evidence="4">
    <location>
        <begin position="20"/>
        <end position="235"/>
    </location>
</feature>
<dbReference type="AlphaFoldDB" id="A0AAD4DYN6"/>
<organism evidence="7 8">
    <name type="scientific">Suillus fuscotomentosus</name>
    <dbReference type="NCBI Taxonomy" id="1912939"/>
    <lineage>
        <taxon>Eukaryota</taxon>
        <taxon>Fungi</taxon>
        <taxon>Dikarya</taxon>
        <taxon>Basidiomycota</taxon>
        <taxon>Agaricomycotina</taxon>
        <taxon>Agaricomycetes</taxon>
        <taxon>Agaricomycetidae</taxon>
        <taxon>Boletales</taxon>
        <taxon>Suillineae</taxon>
        <taxon>Suillaceae</taxon>
        <taxon>Suillus</taxon>
    </lineage>
</organism>
<sequence length="235" mass="24475">MFPAASLLTILLLALSIVASPVEIHDSPITLSVAWRLNTSGGTINLLQHDQSRATALKTVGRDTLSRRTGSTIAMNDAVCYTAALGIGSPATIYNLIVDTGSSLTWVSATSYVKTRTSVDTRKPISDPDYGSGTEYTDTVTLGNLTIIQQPIGVISTSTDSVVGVIGIGPLDLTEGESSTATIPTVTDSLYSQGIISQIIVSLSFEPTTSESDTNGELSFGGTDATKYTGAVAYT</sequence>
<gene>
    <name evidence="7" type="ORF">F5891DRAFT_1193178</name>
    <name evidence="6" type="ORF">F5891DRAFT_1194632</name>
</gene>
<dbReference type="PRINTS" id="PR00792">
    <property type="entry name" value="PEPSIN"/>
</dbReference>
<keyword evidence="4" id="KW-0732">Signal</keyword>
<evidence type="ECO:0000313" key="6">
    <source>
        <dbReference type="EMBL" id="KAG1894974.1"/>
    </source>
</evidence>
<evidence type="ECO:0000256" key="1">
    <source>
        <dbReference type="ARBA" id="ARBA00007447"/>
    </source>
</evidence>
<feature type="signal peptide" evidence="4">
    <location>
        <begin position="1"/>
        <end position="19"/>
    </location>
</feature>
<dbReference type="PROSITE" id="PS00141">
    <property type="entry name" value="ASP_PROTEASE"/>
    <property type="match status" value="1"/>
</dbReference>
<dbReference type="InterPro" id="IPR001461">
    <property type="entry name" value="Aspartic_peptidase_A1"/>
</dbReference>
<dbReference type="CDD" id="cd05471">
    <property type="entry name" value="pepsin_like"/>
    <property type="match status" value="1"/>
</dbReference>
<dbReference type="EMBL" id="JABBWK010000056">
    <property type="protein sequence ID" value="KAG1896377.1"/>
    <property type="molecule type" value="Genomic_DNA"/>
</dbReference>
<dbReference type="Gene3D" id="2.40.70.10">
    <property type="entry name" value="Acid Proteases"/>
    <property type="match status" value="1"/>
</dbReference>
<dbReference type="GO" id="GO:0004190">
    <property type="term" value="F:aspartic-type endopeptidase activity"/>
    <property type="evidence" value="ECO:0007669"/>
    <property type="project" value="UniProtKB-KW"/>
</dbReference>
<protein>
    <submittedName>
        <fullName evidence="7">Aspartic peptidase domain-containing protein</fullName>
    </submittedName>
</protein>
<dbReference type="GO" id="GO:0006508">
    <property type="term" value="P:proteolysis"/>
    <property type="evidence" value="ECO:0007669"/>
    <property type="project" value="UniProtKB-KW"/>
</dbReference>
<dbReference type="GeneID" id="64661988"/>
<keyword evidence="2 3" id="KW-0064">Aspartyl protease</keyword>
<dbReference type="InterPro" id="IPR033121">
    <property type="entry name" value="PEPTIDASE_A1"/>
</dbReference>
<evidence type="ECO:0000256" key="3">
    <source>
        <dbReference type="RuleBase" id="RU000454"/>
    </source>
</evidence>
<evidence type="ECO:0000313" key="8">
    <source>
        <dbReference type="Proteomes" id="UP001195769"/>
    </source>
</evidence>
<dbReference type="Proteomes" id="UP001195769">
    <property type="component" value="Unassembled WGS sequence"/>
</dbReference>
<comment type="similarity">
    <text evidence="1 3">Belongs to the peptidase A1 family.</text>
</comment>
<dbReference type="InterPro" id="IPR001969">
    <property type="entry name" value="Aspartic_peptidase_AS"/>
</dbReference>
<dbReference type="Pfam" id="PF00026">
    <property type="entry name" value="Asp"/>
    <property type="match status" value="1"/>
</dbReference>
<dbReference type="PROSITE" id="PS51767">
    <property type="entry name" value="PEPTIDASE_A1"/>
    <property type="match status" value="1"/>
</dbReference>
<evidence type="ECO:0000259" key="5">
    <source>
        <dbReference type="PROSITE" id="PS51767"/>
    </source>
</evidence>